<proteinExistence type="predicted"/>
<reference evidence="4" key="1">
    <citation type="submission" date="2018-09" db="EMBL/GenBank/DDBJ databases">
        <title>Acidovorax cavernicola nov. sp. isolated from Gruta de las Maravillas (Aracena, Spain).</title>
        <authorList>
            <person name="Jurado V."/>
            <person name="Gutierrez-Patricio S."/>
            <person name="Gonzalez-Pimentel J.L."/>
            <person name="Miller A.Z."/>
            <person name="Laiz L."/>
            <person name="Saiz-Jimenez C."/>
        </authorList>
    </citation>
    <scope>NUCLEOTIDE SEQUENCE [LARGE SCALE GENOMIC DNA]</scope>
    <source>
        <strain evidence="4">1011MAR3C25</strain>
    </source>
</reference>
<protein>
    <submittedName>
        <fullName evidence="3">FAD-binding oxidoreductase</fullName>
    </submittedName>
</protein>
<dbReference type="OrthoDB" id="311718at2"/>
<comment type="caution">
    <text evidence="3">The sequence shown here is derived from an EMBL/GenBank/DDBJ whole genome shotgun (WGS) entry which is preliminary data.</text>
</comment>
<dbReference type="SUPFAM" id="SSF51905">
    <property type="entry name" value="FAD/NAD(P)-binding domain"/>
    <property type="match status" value="1"/>
</dbReference>
<dbReference type="Pfam" id="PF01266">
    <property type="entry name" value="DAO"/>
    <property type="match status" value="1"/>
</dbReference>
<dbReference type="PANTHER" id="PTHR13847:SF281">
    <property type="entry name" value="FAD DEPENDENT OXIDOREDUCTASE DOMAIN-CONTAINING PROTEIN"/>
    <property type="match status" value="1"/>
</dbReference>
<sequence length="431" mass="47833">MKHAPAYKSVSGWNVLLPARNARQDPPATRRFRNIVIGAGFTGLATAHRLAELCPDEDILVIEAATLGESASGRNSGYLLINPGEPSANATDFTDDWATRQMAMVQAGFDLLRTRVETHGIDCDWNSDPLAITAAATGRVEKSARETRRKYQEWGLNPSEYDRKALTRIIGTDYYRYGLQSLTRALIQPAALHRGLGDALPGNVRLLENCAVRALGGDTPYRLATDRGEFVADRVFVTNNLHARFFGIARNRMIGIYTYGAFTPELDDRDLELLGEEPDWGILPAHRMGTTMRKTGRRLLIRSGDSYEREDAPEKARAMLTRLYRNRFPHMKTHDLEHVWGGVTAVTHNGRFTFGQVGPGIYASAGCDGAGVLRGTIHGTLLAELACDSRSPLLEERMQMGGPDWLPPEPLRYIGASTLLMLEQWRAGKER</sequence>
<evidence type="ECO:0000313" key="3">
    <source>
        <dbReference type="EMBL" id="RJE89307.1"/>
    </source>
</evidence>
<evidence type="ECO:0000313" key="4">
    <source>
        <dbReference type="Proteomes" id="UP000284202"/>
    </source>
</evidence>
<dbReference type="InterPro" id="IPR036188">
    <property type="entry name" value="FAD/NAD-bd_sf"/>
</dbReference>
<dbReference type="InterPro" id="IPR006076">
    <property type="entry name" value="FAD-dep_OxRdtase"/>
</dbReference>
<feature type="domain" description="FAD dependent oxidoreductase" evidence="2">
    <location>
        <begin position="35"/>
        <end position="385"/>
    </location>
</feature>
<dbReference type="GO" id="GO:0005737">
    <property type="term" value="C:cytoplasm"/>
    <property type="evidence" value="ECO:0007669"/>
    <property type="project" value="TreeGrafter"/>
</dbReference>
<dbReference type="RefSeq" id="WP_119745127.1">
    <property type="nucleotide sequence ID" value="NZ_QZCG01000001.1"/>
</dbReference>
<dbReference type="Gene3D" id="3.50.50.60">
    <property type="entry name" value="FAD/NAD(P)-binding domain"/>
    <property type="match status" value="1"/>
</dbReference>
<dbReference type="Gene3D" id="3.30.9.10">
    <property type="entry name" value="D-Amino Acid Oxidase, subunit A, domain 2"/>
    <property type="match status" value="1"/>
</dbReference>
<accession>A0A418T7Z2</accession>
<keyword evidence="4" id="KW-1185">Reference proteome</keyword>
<dbReference type="EMBL" id="QZCG01000001">
    <property type="protein sequence ID" value="RJE89307.1"/>
    <property type="molecule type" value="Genomic_DNA"/>
</dbReference>
<evidence type="ECO:0000259" key="2">
    <source>
        <dbReference type="Pfam" id="PF01266"/>
    </source>
</evidence>
<evidence type="ECO:0000256" key="1">
    <source>
        <dbReference type="ARBA" id="ARBA00023002"/>
    </source>
</evidence>
<dbReference type="AlphaFoldDB" id="A0A418T7Z2"/>
<dbReference type="PANTHER" id="PTHR13847">
    <property type="entry name" value="SARCOSINE DEHYDROGENASE-RELATED"/>
    <property type="match status" value="1"/>
</dbReference>
<dbReference type="GO" id="GO:0016491">
    <property type="term" value="F:oxidoreductase activity"/>
    <property type="evidence" value="ECO:0007669"/>
    <property type="project" value="UniProtKB-KW"/>
</dbReference>
<organism evidence="3 4">
    <name type="scientific">Paracoccus onubensis</name>
    <dbReference type="NCBI Taxonomy" id="1675788"/>
    <lineage>
        <taxon>Bacteria</taxon>
        <taxon>Pseudomonadati</taxon>
        <taxon>Pseudomonadota</taxon>
        <taxon>Alphaproteobacteria</taxon>
        <taxon>Rhodobacterales</taxon>
        <taxon>Paracoccaceae</taxon>
        <taxon>Paracoccus</taxon>
    </lineage>
</organism>
<name>A0A418T7Z2_9RHOB</name>
<gene>
    <name evidence="3" type="ORF">D3P04_01310</name>
</gene>
<dbReference type="Proteomes" id="UP000284202">
    <property type="component" value="Unassembled WGS sequence"/>
</dbReference>
<keyword evidence="1" id="KW-0560">Oxidoreductase</keyword>